<evidence type="ECO:0000256" key="10">
    <source>
        <dbReference type="PROSITE-ProRule" id="PRU00023"/>
    </source>
</evidence>
<dbReference type="SMART" id="SM00248">
    <property type="entry name" value="ANK"/>
    <property type="match status" value="1"/>
</dbReference>
<keyword evidence="9 11" id="KW-0424">Laminin EGF-like domain</keyword>
<evidence type="ECO:0000256" key="12">
    <source>
        <dbReference type="SAM" id="MobiDB-lite"/>
    </source>
</evidence>
<feature type="disulfide bond" evidence="11">
    <location>
        <begin position="322"/>
        <end position="334"/>
    </location>
</feature>
<dbReference type="Pfam" id="PF12796">
    <property type="entry name" value="Ank_2"/>
    <property type="match status" value="1"/>
</dbReference>
<evidence type="ECO:0000256" key="2">
    <source>
        <dbReference type="ARBA" id="ARBA00022525"/>
    </source>
</evidence>
<dbReference type="SUPFAM" id="SSF48403">
    <property type="entry name" value="Ankyrin repeat"/>
    <property type="match status" value="1"/>
</dbReference>
<comment type="caution">
    <text evidence="15">The sequence shown here is derived from an EMBL/GenBank/DDBJ whole genome shotgun (WGS) entry which is preliminary data.</text>
</comment>
<dbReference type="PROSITE" id="PS50088">
    <property type="entry name" value="ANK_REPEAT"/>
    <property type="match status" value="1"/>
</dbReference>
<keyword evidence="13" id="KW-0812">Transmembrane</keyword>
<keyword evidence="13" id="KW-0472">Membrane</keyword>
<evidence type="ECO:0000256" key="8">
    <source>
        <dbReference type="ARBA" id="ARBA00023180"/>
    </source>
</evidence>
<keyword evidence="5" id="KW-0677">Repeat</keyword>
<evidence type="ECO:0000256" key="6">
    <source>
        <dbReference type="ARBA" id="ARBA00022869"/>
    </source>
</evidence>
<evidence type="ECO:0000256" key="1">
    <source>
        <dbReference type="ARBA" id="ARBA00004302"/>
    </source>
</evidence>
<evidence type="ECO:0000256" key="9">
    <source>
        <dbReference type="ARBA" id="ARBA00023292"/>
    </source>
</evidence>
<dbReference type="SUPFAM" id="SSF57196">
    <property type="entry name" value="EGF/Laminin"/>
    <property type="match status" value="2"/>
</dbReference>
<evidence type="ECO:0000313" key="15">
    <source>
        <dbReference type="EMBL" id="KAL3069197.1"/>
    </source>
</evidence>
<evidence type="ECO:0000256" key="5">
    <source>
        <dbReference type="ARBA" id="ARBA00022737"/>
    </source>
</evidence>
<accession>A0ABD2HUR7</accession>
<feature type="transmembrane region" description="Helical" evidence="13">
    <location>
        <begin position="657"/>
        <end position="675"/>
    </location>
</feature>
<name>A0ABD2HUR7_9BILA</name>
<protein>
    <recommendedName>
        <fullName evidence="14">Laminin EGF-like domain-containing protein</fullName>
    </recommendedName>
</protein>
<evidence type="ECO:0000313" key="16">
    <source>
        <dbReference type="Proteomes" id="UP001620626"/>
    </source>
</evidence>
<dbReference type="EMBL" id="JBICBT010001397">
    <property type="protein sequence ID" value="KAL3069197.1"/>
    <property type="molecule type" value="Genomic_DNA"/>
</dbReference>
<keyword evidence="16" id="KW-1185">Reference proteome</keyword>
<sequence>MGFTIVIWAHKNSNAFQIKHANLDSVTLRLKKCGVDDICGFDLMDVPSREHIEHSLILLAQLGAIDHTFKEEWCYANFLNLRTLQYAGDVRNQLANAFIQRSKILETFLAASFVKLAYFHSSGIGHTPQARKGYYVTVESQLNRNGKQNAVTDQYMLHGSSVLYKGTLDIEGVVAMPDNYVFVVHYFSLENRPIVVDVLIQNEHFGDALFHYCPSMSGCRTIVMDKTHSGQHHFRLYDKYVLIFYSNQTHQKWPIYIDYLMAVPLEPYTDKVLRPLPLDLVNEFVDKCSDDNFHNLPSNASKYCRQKIFSLTTEFNATALACDYNIRETLDFPCAEYGGQCKCKPNVIGRKCDRCAAGYYNFPDCIKCKCGLNHQCAEKNSQCLAGYYAFTECRECDCEQSGTTDDVCKVRTARCLCKKNMIGPRCDQYRPGTFDLRKSDLYGYSECFCVTDRCRSSNWPIQTLRIPDEAWSLKIGNKSSTNGTILMEDGRIVYAPEELPMEVTFEARLQPGMDYTRMYGLHLSYVISSFPNSDRPKTFSQPDFVGNALYIFLLFAAFRKNLFAFFVLLLLFNSNYTLATDVADTSDIDSSVVLCFIDEHSVPPVRKCTSTTNGVTTTTITPLTTTKELTTITPLTTTTARPKEPKKEQMDIIRDQLAYLALTFLCGIPAFVITFCNPFSRPTKLHKRFPLMEKQQKVTPPIGTDNKQNGCFGIEKCDENANASSSAASFITASSNSNQNGDKSLANEVVAVENEAGAGDDHSDYLDSFGKAWKWLMHFDVGECTTDEQRALIRDFCNEYGLSRSTIIRNSDGTLRVYSMDCNRVKCPFCAVYVVERGAVFVRGFHDHSIVEKKQMRQKKGMFFKTVWTKMKAPGKAKAVEPTAENSLPPFSANSPTTNAADQPCSSHNLDIERGEGNDDKKQANSAYLPPTLFQAIKNGDIWTISKSLDGGTDVNAKSNGNNLLQMAVMTGTIELVELLLNRGADVNETNDEGKSAVQIAQDLHAETPDEKNKKKYERMIKMLKKKK</sequence>
<keyword evidence="3" id="KW-0272">Extracellular matrix</keyword>
<dbReference type="PROSITE" id="PS50027">
    <property type="entry name" value="EGF_LAM_2"/>
    <property type="match status" value="1"/>
</dbReference>
<dbReference type="InterPro" id="IPR002110">
    <property type="entry name" value="Ankyrin_rpt"/>
</dbReference>
<evidence type="ECO:0000256" key="11">
    <source>
        <dbReference type="PROSITE-ProRule" id="PRU00460"/>
    </source>
</evidence>
<organism evidence="15 16">
    <name type="scientific">Heterodera trifolii</name>
    <dbReference type="NCBI Taxonomy" id="157864"/>
    <lineage>
        <taxon>Eukaryota</taxon>
        <taxon>Metazoa</taxon>
        <taxon>Ecdysozoa</taxon>
        <taxon>Nematoda</taxon>
        <taxon>Chromadorea</taxon>
        <taxon>Rhabditida</taxon>
        <taxon>Tylenchina</taxon>
        <taxon>Tylenchomorpha</taxon>
        <taxon>Tylenchoidea</taxon>
        <taxon>Heteroderidae</taxon>
        <taxon>Heteroderinae</taxon>
        <taxon>Heterodera</taxon>
    </lineage>
</organism>
<gene>
    <name evidence="15" type="ORF">niasHT_034427</name>
</gene>
<evidence type="ECO:0000256" key="13">
    <source>
        <dbReference type="SAM" id="Phobius"/>
    </source>
</evidence>
<keyword evidence="4" id="KW-0732">Signal</keyword>
<dbReference type="CDD" id="cd00055">
    <property type="entry name" value="EGF_Lam"/>
    <property type="match status" value="2"/>
</dbReference>
<comment type="caution">
    <text evidence="11">Lacks conserved residue(s) required for the propagation of feature annotation.</text>
</comment>
<keyword evidence="2" id="KW-0964">Secreted</keyword>
<dbReference type="PRINTS" id="PR00011">
    <property type="entry name" value="EGFLAMININ"/>
</dbReference>
<keyword evidence="6" id="KW-0084">Basement membrane</keyword>
<dbReference type="Gene3D" id="1.10.10.2130">
    <property type="entry name" value="DEAH helicase family, winged-helix domain"/>
    <property type="match status" value="1"/>
</dbReference>
<dbReference type="InterPro" id="IPR042035">
    <property type="entry name" value="DEAH_win-hel_dom"/>
</dbReference>
<dbReference type="GO" id="GO:0005604">
    <property type="term" value="C:basement membrane"/>
    <property type="evidence" value="ECO:0007669"/>
    <property type="project" value="UniProtKB-SubCell"/>
</dbReference>
<dbReference type="Proteomes" id="UP001620626">
    <property type="component" value="Unassembled WGS sequence"/>
</dbReference>
<comment type="subcellular location">
    <subcellularLocation>
        <location evidence="1">Secreted</location>
        <location evidence="1">Extracellular space</location>
        <location evidence="1">Extracellular matrix</location>
        <location evidence="1">Basement membrane</location>
    </subcellularLocation>
</comment>
<dbReference type="PANTHER" id="PTHR10574">
    <property type="entry name" value="NETRIN/LAMININ-RELATED"/>
    <property type="match status" value="1"/>
</dbReference>
<keyword evidence="8" id="KW-0325">Glycoprotein</keyword>
<reference evidence="15 16" key="1">
    <citation type="submission" date="2024-10" db="EMBL/GenBank/DDBJ databases">
        <authorList>
            <person name="Kim D."/>
        </authorList>
    </citation>
    <scope>NUCLEOTIDE SEQUENCE [LARGE SCALE GENOMIC DNA]</scope>
    <source>
        <strain evidence="15">BH-2024</strain>
    </source>
</reference>
<evidence type="ECO:0000256" key="4">
    <source>
        <dbReference type="ARBA" id="ARBA00022729"/>
    </source>
</evidence>
<keyword evidence="7 11" id="KW-1015">Disulfide bond</keyword>
<dbReference type="InterPro" id="IPR002049">
    <property type="entry name" value="LE_dom"/>
</dbReference>
<dbReference type="FunFam" id="2.10.25.10:FF:000209">
    <property type="entry name" value="Laminin subunit alpha 5"/>
    <property type="match status" value="1"/>
</dbReference>
<keyword evidence="10" id="KW-0040">ANK repeat</keyword>
<dbReference type="PANTHER" id="PTHR10574:SF445">
    <property type="entry name" value="LAMININ SUBUNIT ALPHA 3"/>
    <property type="match status" value="1"/>
</dbReference>
<evidence type="ECO:0000259" key="14">
    <source>
        <dbReference type="PROSITE" id="PS50027"/>
    </source>
</evidence>
<dbReference type="Gene3D" id="1.25.40.20">
    <property type="entry name" value="Ankyrin repeat-containing domain"/>
    <property type="match status" value="1"/>
</dbReference>
<dbReference type="Pfam" id="PF00053">
    <property type="entry name" value="EGF_laminin"/>
    <property type="match status" value="2"/>
</dbReference>
<feature type="compositionally biased region" description="Basic and acidic residues" evidence="12">
    <location>
        <begin position="1004"/>
        <end position="1014"/>
    </location>
</feature>
<feature type="region of interest" description="Disordered" evidence="12">
    <location>
        <begin position="989"/>
        <end position="1014"/>
    </location>
</feature>
<feature type="domain" description="Laminin EGF-like" evidence="14">
    <location>
        <begin position="322"/>
        <end position="367"/>
    </location>
</feature>
<dbReference type="PROSITE" id="PS01248">
    <property type="entry name" value="EGF_LAM_1"/>
    <property type="match status" value="1"/>
</dbReference>
<evidence type="ECO:0000256" key="3">
    <source>
        <dbReference type="ARBA" id="ARBA00022530"/>
    </source>
</evidence>
<dbReference type="InterPro" id="IPR050440">
    <property type="entry name" value="Laminin/Netrin_ECM"/>
</dbReference>
<dbReference type="PROSITE" id="PS50297">
    <property type="entry name" value="ANK_REP_REGION"/>
    <property type="match status" value="1"/>
</dbReference>
<evidence type="ECO:0000256" key="7">
    <source>
        <dbReference type="ARBA" id="ARBA00023157"/>
    </source>
</evidence>
<dbReference type="Gene3D" id="2.10.25.10">
    <property type="entry name" value="Laminin"/>
    <property type="match status" value="2"/>
</dbReference>
<dbReference type="SMART" id="SM00180">
    <property type="entry name" value="EGF_Lam"/>
    <property type="match status" value="2"/>
</dbReference>
<feature type="repeat" description="ANK" evidence="10">
    <location>
        <begin position="960"/>
        <end position="992"/>
    </location>
</feature>
<dbReference type="AlphaFoldDB" id="A0ABD2HUR7"/>
<keyword evidence="13" id="KW-1133">Transmembrane helix</keyword>
<feature type="disulfide bond" evidence="11">
    <location>
        <begin position="343"/>
        <end position="352"/>
    </location>
</feature>
<proteinExistence type="predicted"/>
<feature type="transmembrane region" description="Helical" evidence="13">
    <location>
        <begin position="548"/>
        <end position="572"/>
    </location>
</feature>
<dbReference type="InterPro" id="IPR036770">
    <property type="entry name" value="Ankyrin_rpt-contain_sf"/>
</dbReference>